<dbReference type="InterPro" id="IPR022409">
    <property type="entry name" value="PKD/Chitinase_dom"/>
</dbReference>
<sequence length="517" mass="55447">MKNKFQYILFSLLFVAFIGCSEDEGLETVDTGAPENLSIDFQIEQDNSGEVTIYPSAENANSFVIDYGDGSEVSESIATGENIMHTYAEGSYNVILTAMSLSGETTSVTQALEVSFRAPENLEVTITKDASDPFTVSVSAEADYAASFEVYFGDVTGETATLMMIGETVSHTYTNVGTYDITVIALSGGVESTTYTEQVTIVDPLLLPITFESSTVDYTFYNFGGGEGNGAPLVANPATNAVNSSQTVASYTKVSGSETWAGTITTLNEAIDFNTSTLIAVDVYSPTAGTPILLKVEDSADSNNSAEIEVNTTTSNEWETLVFDLSAVDTSISYESIILFFNMNTSGTGETYYFDNIRLDNPTIVELPLTFEGTSSAYAWMNFGGATSTVVSNPDQSGINTSANVTELVKSSGAETWAGSNIILANAIDLSSSQTVSMKVWSSVANTPVLLKLETSDENNTYSMEIQATTTVTNQWEELTFDFTGISTTEVIDVVTVFMNFGATGMGNSYYFDDIQL</sequence>
<evidence type="ECO:0000259" key="1">
    <source>
        <dbReference type="SMART" id="SM00089"/>
    </source>
</evidence>
<dbReference type="PROSITE" id="PS51257">
    <property type="entry name" value="PROKAR_LIPOPROTEIN"/>
    <property type="match status" value="1"/>
</dbReference>
<feature type="domain" description="PKD/Chitinase" evidence="1">
    <location>
        <begin position="38"/>
        <end position="117"/>
    </location>
</feature>
<dbReference type="InterPro" id="IPR035986">
    <property type="entry name" value="PKD_dom_sf"/>
</dbReference>
<protein>
    <submittedName>
        <fullName evidence="2">Carbohydrate binding domain-containing protein</fullName>
    </submittedName>
</protein>
<dbReference type="SUPFAM" id="SSF49299">
    <property type="entry name" value="PKD domain"/>
    <property type="match status" value="2"/>
</dbReference>
<keyword evidence="3" id="KW-1185">Reference proteome</keyword>
<accession>A0A1M6G4Q7</accession>
<organism evidence="2 3">
    <name type="scientific">Mesonia phycicola</name>
    <dbReference type="NCBI Taxonomy" id="579105"/>
    <lineage>
        <taxon>Bacteria</taxon>
        <taxon>Pseudomonadati</taxon>
        <taxon>Bacteroidota</taxon>
        <taxon>Flavobacteriia</taxon>
        <taxon>Flavobacteriales</taxon>
        <taxon>Flavobacteriaceae</taxon>
        <taxon>Mesonia</taxon>
    </lineage>
</organism>
<name>A0A1M6G4Q7_9FLAO</name>
<dbReference type="AlphaFoldDB" id="A0A1M6G4Q7"/>
<dbReference type="InterPro" id="IPR013783">
    <property type="entry name" value="Ig-like_fold"/>
</dbReference>
<dbReference type="SUPFAM" id="SSF49785">
    <property type="entry name" value="Galactose-binding domain-like"/>
    <property type="match status" value="2"/>
</dbReference>
<dbReference type="Gene3D" id="2.60.120.260">
    <property type="entry name" value="Galactose-binding domain-like"/>
    <property type="match status" value="1"/>
</dbReference>
<dbReference type="EMBL" id="FQYY01000007">
    <property type="protein sequence ID" value="SHJ04787.1"/>
    <property type="molecule type" value="Genomic_DNA"/>
</dbReference>
<gene>
    <name evidence="2" type="ORF">SAMN04488096_107125</name>
</gene>
<dbReference type="STRING" id="579105.SAMN04488096_107125"/>
<dbReference type="OrthoDB" id="5381604at2"/>
<dbReference type="Gene3D" id="2.60.120.430">
    <property type="entry name" value="Galactose-binding lectin"/>
    <property type="match status" value="1"/>
</dbReference>
<evidence type="ECO:0000313" key="3">
    <source>
        <dbReference type="Proteomes" id="UP000184225"/>
    </source>
</evidence>
<dbReference type="InterPro" id="IPR008979">
    <property type="entry name" value="Galactose-bd-like_sf"/>
</dbReference>
<feature type="domain" description="PKD/Chitinase" evidence="1">
    <location>
        <begin position="121"/>
        <end position="204"/>
    </location>
</feature>
<dbReference type="CDD" id="cd00146">
    <property type="entry name" value="PKD"/>
    <property type="match status" value="1"/>
</dbReference>
<dbReference type="SMART" id="SM00089">
    <property type="entry name" value="PKD"/>
    <property type="match status" value="2"/>
</dbReference>
<dbReference type="Proteomes" id="UP000184225">
    <property type="component" value="Unassembled WGS sequence"/>
</dbReference>
<reference evidence="2 3" key="1">
    <citation type="submission" date="2016-11" db="EMBL/GenBank/DDBJ databases">
        <authorList>
            <person name="Jaros S."/>
            <person name="Januszkiewicz K."/>
            <person name="Wedrychowicz H."/>
        </authorList>
    </citation>
    <scope>NUCLEOTIDE SEQUENCE [LARGE SCALE GENOMIC DNA]</scope>
    <source>
        <strain evidence="2 3">DSM 21425</strain>
    </source>
</reference>
<dbReference type="RefSeq" id="WP_143159189.1">
    <property type="nucleotide sequence ID" value="NZ_FQYY01000007.1"/>
</dbReference>
<dbReference type="Gene3D" id="2.60.40.10">
    <property type="entry name" value="Immunoglobulins"/>
    <property type="match status" value="2"/>
</dbReference>
<evidence type="ECO:0000313" key="2">
    <source>
        <dbReference type="EMBL" id="SHJ04787.1"/>
    </source>
</evidence>
<proteinExistence type="predicted"/>